<sequence length="53" mass="5759">MSDERQRSTTIFIGQYCNQSIISAPIIKALIGRGSKGQFLSVVTEATCNIPVD</sequence>
<proteinExistence type="predicted"/>
<evidence type="ECO:0000313" key="1">
    <source>
        <dbReference type="EMBL" id="BBB16563.1"/>
    </source>
</evidence>
<accession>A0A2Z5UZG3</accession>
<dbReference type="Proteomes" id="UP000317522">
    <property type="component" value="Segment"/>
</dbReference>
<organism evidence="1">
    <name type="scientific">Heliothis virescens ascovirus 3j</name>
    <dbReference type="NCBI Taxonomy" id="1561067"/>
    <lineage>
        <taxon>Viruses</taxon>
        <taxon>Varidnaviria</taxon>
        <taxon>Bamfordvirae</taxon>
        <taxon>Nucleocytoviricota</taxon>
        <taxon>Megaviricetes</taxon>
        <taxon>Pimascovirales</taxon>
        <taxon>Pimascovirales incertae sedis</taxon>
        <taxon>Ascoviridae</taxon>
        <taxon>Ascovirus</taxon>
    </lineage>
</organism>
<reference evidence="1" key="1">
    <citation type="submission" date="2017-10" db="EMBL/GenBank/DDBJ databases">
        <title>Ascovirus isolated from Spodoptera litura (Noctuidae: Lepidoptera) transmitted by generalist endoparasitoid Meteorus pulchricornis (Braconidae: Hymenoptera).</title>
        <authorList>
            <person name="Arai E."/>
            <person name="Ishii K."/>
            <person name="Ishii H."/>
            <person name="Kunimi Y."/>
            <person name="Inoue M.N."/>
            <person name="Makiyama N."/>
            <person name="Sagawa S."/>
            <person name="Nakai M."/>
        </authorList>
    </citation>
    <scope>NUCLEOTIDE SEQUENCE [LARGE SCALE GENOMIC DNA]</scope>
    <source>
        <strain evidence="1">ENT01</strain>
    </source>
</reference>
<dbReference type="EMBL" id="LC332918">
    <property type="protein sequence ID" value="BBB16563.1"/>
    <property type="molecule type" value="Genomic_DNA"/>
</dbReference>
<protein>
    <submittedName>
        <fullName evidence="1">Uncharacterized protein</fullName>
    </submittedName>
</protein>
<name>A0A2Z5UZG3_9VIRU</name>